<organism evidence="1">
    <name type="scientific">Arundo donax</name>
    <name type="common">Giant reed</name>
    <name type="synonym">Donax arundinaceus</name>
    <dbReference type="NCBI Taxonomy" id="35708"/>
    <lineage>
        <taxon>Eukaryota</taxon>
        <taxon>Viridiplantae</taxon>
        <taxon>Streptophyta</taxon>
        <taxon>Embryophyta</taxon>
        <taxon>Tracheophyta</taxon>
        <taxon>Spermatophyta</taxon>
        <taxon>Magnoliopsida</taxon>
        <taxon>Liliopsida</taxon>
        <taxon>Poales</taxon>
        <taxon>Poaceae</taxon>
        <taxon>PACMAD clade</taxon>
        <taxon>Arundinoideae</taxon>
        <taxon>Arundineae</taxon>
        <taxon>Arundo</taxon>
    </lineage>
</organism>
<sequence>MICYYSSSRCNWTGIKLGVYDAAGNSTNKSSK</sequence>
<reference evidence="1" key="1">
    <citation type="submission" date="2014-09" db="EMBL/GenBank/DDBJ databases">
        <authorList>
            <person name="Magalhaes I.L.F."/>
            <person name="Oliveira U."/>
            <person name="Santos F.R."/>
            <person name="Vidigal T.H.D.A."/>
            <person name="Brescovit A.D."/>
            <person name="Santos A.J."/>
        </authorList>
    </citation>
    <scope>NUCLEOTIDE SEQUENCE</scope>
    <source>
        <tissue evidence="1">Shoot tissue taken approximately 20 cm above the soil surface</tissue>
    </source>
</reference>
<dbReference type="AlphaFoldDB" id="A0A0A8YEN5"/>
<protein>
    <submittedName>
        <fullName evidence="1">Uncharacterized protein</fullName>
    </submittedName>
</protein>
<dbReference type="EMBL" id="GBRH01274265">
    <property type="protein sequence ID" value="JAD23630.1"/>
    <property type="molecule type" value="Transcribed_RNA"/>
</dbReference>
<evidence type="ECO:0000313" key="1">
    <source>
        <dbReference type="EMBL" id="JAD23630.1"/>
    </source>
</evidence>
<proteinExistence type="predicted"/>
<reference evidence="1" key="2">
    <citation type="journal article" date="2015" name="Data Brief">
        <title>Shoot transcriptome of the giant reed, Arundo donax.</title>
        <authorList>
            <person name="Barrero R.A."/>
            <person name="Guerrero F.D."/>
            <person name="Moolhuijzen P."/>
            <person name="Goolsby J.A."/>
            <person name="Tidwell J."/>
            <person name="Bellgard S.E."/>
            <person name="Bellgard M.I."/>
        </authorList>
    </citation>
    <scope>NUCLEOTIDE SEQUENCE</scope>
    <source>
        <tissue evidence="1">Shoot tissue taken approximately 20 cm above the soil surface</tissue>
    </source>
</reference>
<accession>A0A0A8YEN5</accession>
<name>A0A0A8YEN5_ARUDO</name>